<dbReference type="InterPro" id="IPR029278">
    <property type="entry name" value="Imm26"/>
</dbReference>
<reference evidence="2" key="1">
    <citation type="submission" date="2016-09" db="EMBL/GenBank/DDBJ databases">
        <authorList>
            <person name="Varghese N."/>
            <person name="Submissions S."/>
        </authorList>
    </citation>
    <scope>NUCLEOTIDE SEQUENCE [LARGE SCALE GENOMIC DNA]</scope>
    <source>
        <strain evidence="2">ANC 3699</strain>
    </source>
</reference>
<name>A0A1G6HAZ3_9GAMM</name>
<sequence>MEEMRLELNNEQRKYLGLAPVEAHWELQQLGEQYLYFDGDSIRKEIRVTENSYFEKELNEKTAENRTILLPKTARGKPKKLNFTATKSFGSVGVYFQYSHDYISISSYDTQTTFHGERLPEKSNLASLQVWLAQWIADSTADDLKAIEAFKTAKRSHHKYQEGDFFAFKVDRRRYGFGRILLDVVKLKKSKGFDQNKNYGLTNLMGRALIVKVYHKISDTLDVDLDELAQTMALPSQAVMDNHFYYGENIIIGHKPIEPSDQDMLISYGMSIRADEIDLVYLQYGLIYKEMRVKQFNQLLYPDDPNIQPDTLKINPFRNEGIGFGLEVRPLEACIKAKSNQPFWEKSWVRDLRNPQCAQEKRAVFQAFGLDADKSYEENLALVE</sequence>
<dbReference type="Proteomes" id="UP000242317">
    <property type="component" value="Unassembled WGS sequence"/>
</dbReference>
<dbReference type="Pfam" id="PF15428">
    <property type="entry name" value="Imm26"/>
    <property type="match status" value="1"/>
</dbReference>
<dbReference type="EMBL" id="FMYK01000002">
    <property type="protein sequence ID" value="SDB91105.1"/>
    <property type="molecule type" value="Genomic_DNA"/>
</dbReference>
<evidence type="ECO:0000313" key="2">
    <source>
        <dbReference type="Proteomes" id="UP000242317"/>
    </source>
</evidence>
<dbReference type="AlphaFoldDB" id="A0A1G6HAZ3"/>
<keyword evidence="2" id="KW-1185">Reference proteome</keyword>
<proteinExistence type="predicted"/>
<evidence type="ECO:0000313" key="1">
    <source>
        <dbReference type="EMBL" id="SDB91105.1"/>
    </source>
</evidence>
<organism evidence="1 2">
    <name type="scientific">Acinetobacter marinus</name>
    <dbReference type="NCBI Taxonomy" id="281375"/>
    <lineage>
        <taxon>Bacteria</taxon>
        <taxon>Pseudomonadati</taxon>
        <taxon>Pseudomonadota</taxon>
        <taxon>Gammaproteobacteria</taxon>
        <taxon>Moraxellales</taxon>
        <taxon>Moraxellaceae</taxon>
        <taxon>Acinetobacter</taxon>
    </lineage>
</organism>
<dbReference type="RefSeq" id="WP_213030458.1">
    <property type="nucleotide sequence ID" value="NZ_FMYK01000002.1"/>
</dbReference>
<gene>
    <name evidence="1" type="ORF">SAMN05421749_10214</name>
</gene>
<accession>A0A1G6HAZ3</accession>
<protein>
    <submittedName>
        <fullName evidence="1">Immunity protein 26</fullName>
    </submittedName>
</protein>